<evidence type="ECO:0000256" key="1">
    <source>
        <dbReference type="SAM" id="MobiDB-lite"/>
    </source>
</evidence>
<dbReference type="Proteomes" id="UP001219525">
    <property type="component" value="Unassembled WGS sequence"/>
</dbReference>
<dbReference type="AlphaFoldDB" id="A0AAD6VS92"/>
<evidence type="ECO:0000256" key="2">
    <source>
        <dbReference type="SAM" id="Phobius"/>
    </source>
</evidence>
<reference evidence="3" key="1">
    <citation type="submission" date="2023-03" db="EMBL/GenBank/DDBJ databases">
        <title>Massive genome expansion in bonnet fungi (Mycena s.s.) driven by repeated elements and novel gene families across ecological guilds.</title>
        <authorList>
            <consortium name="Lawrence Berkeley National Laboratory"/>
            <person name="Harder C.B."/>
            <person name="Miyauchi S."/>
            <person name="Viragh M."/>
            <person name="Kuo A."/>
            <person name="Thoen E."/>
            <person name="Andreopoulos B."/>
            <person name="Lu D."/>
            <person name="Skrede I."/>
            <person name="Drula E."/>
            <person name="Henrissat B."/>
            <person name="Morin E."/>
            <person name="Kohler A."/>
            <person name="Barry K."/>
            <person name="LaButti K."/>
            <person name="Morin E."/>
            <person name="Salamov A."/>
            <person name="Lipzen A."/>
            <person name="Mereny Z."/>
            <person name="Hegedus B."/>
            <person name="Baldrian P."/>
            <person name="Stursova M."/>
            <person name="Weitz H."/>
            <person name="Taylor A."/>
            <person name="Grigoriev I.V."/>
            <person name="Nagy L.G."/>
            <person name="Martin F."/>
            <person name="Kauserud H."/>
        </authorList>
    </citation>
    <scope>NUCLEOTIDE SEQUENCE</scope>
    <source>
        <strain evidence="3">9144</strain>
    </source>
</reference>
<dbReference type="EMBL" id="JARJCW010000008">
    <property type="protein sequence ID" value="KAJ7221328.1"/>
    <property type="molecule type" value="Genomic_DNA"/>
</dbReference>
<gene>
    <name evidence="3" type="ORF">GGX14DRAFT_388511</name>
</gene>
<keyword evidence="2" id="KW-0812">Transmembrane</keyword>
<sequence length="205" mass="22091">MYLTSVDALRLVEVVQTGEGSIEVEQTHLRGRSRAAGCTMLKPLCTATRSADCEASGEEEKGKKKKGSVSTWHLVTMLIITTCIGYQLSTFFDARLPCLELFEPQMMAYYQMGSESCSGESSSGSSNTVIRPSELSPPGYDTPRALPMDDAGFAIDPQAQSASLWLRAVDIMLTNRDAAWVRPPVGAWAHDGASSGCVGIGMKLM</sequence>
<name>A0AAD6VS92_9AGAR</name>
<comment type="caution">
    <text evidence="3">The sequence shown here is derived from an EMBL/GenBank/DDBJ whole genome shotgun (WGS) entry which is preliminary data.</text>
</comment>
<evidence type="ECO:0000313" key="3">
    <source>
        <dbReference type="EMBL" id="KAJ7221328.1"/>
    </source>
</evidence>
<feature type="transmembrane region" description="Helical" evidence="2">
    <location>
        <begin position="71"/>
        <end position="89"/>
    </location>
</feature>
<evidence type="ECO:0000313" key="4">
    <source>
        <dbReference type="Proteomes" id="UP001219525"/>
    </source>
</evidence>
<keyword evidence="2" id="KW-0472">Membrane</keyword>
<organism evidence="3 4">
    <name type="scientific">Mycena pura</name>
    <dbReference type="NCBI Taxonomy" id="153505"/>
    <lineage>
        <taxon>Eukaryota</taxon>
        <taxon>Fungi</taxon>
        <taxon>Dikarya</taxon>
        <taxon>Basidiomycota</taxon>
        <taxon>Agaricomycotina</taxon>
        <taxon>Agaricomycetes</taxon>
        <taxon>Agaricomycetidae</taxon>
        <taxon>Agaricales</taxon>
        <taxon>Marasmiineae</taxon>
        <taxon>Mycenaceae</taxon>
        <taxon>Mycena</taxon>
    </lineage>
</organism>
<protein>
    <submittedName>
        <fullName evidence="3">Uncharacterized protein</fullName>
    </submittedName>
</protein>
<accession>A0AAD6VS92</accession>
<keyword evidence="2" id="KW-1133">Transmembrane helix</keyword>
<proteinExistence type="predicted"/>
<feature type="region of interest" description="Disordered" evidence="1">
    <location>
        <begin position="120"/>
        <end position="141"/>
    </location>
</feature>
<keyword evidence="4" id="KW-1185">Reference proteome</keyword>